<keyword evidence="3" id="KW-0378">Hydrolase</keyword>
<dbReference type="InterPro" id="IPR001254">
    <property type="entry name" value="Trypsin_dom"/>
</dbReference>
<dbReference type="GO" id="GO:0004252">
    <property type="term" value="F:serine-type endopeptidase activity"/>
    <property type="evidence" value="ECO:0007669"/>
    <property type="project" value="InterPro"/>
</dbReference>
<evidence type="ECO:0000313" key="9">
    <source>
        <dbReference type="Proteomes" id="UP000594454"/>
    </source>
</evidence>
<feature type="signal peptide" evidence="6">
    <location>
        <begin position="1"/>
        <end position="18"/>
    </location>
</feature>
<feature type="domain" description="Peptidase S1" evidence="7">
    <location>
        <begin position="26"/>
        <end position="249"/>
    </location>
</feature>
<gene>
    <name evidence="8" type="ORF">HERILL_LOCUS11960</name>
</gene>
<dbReference type="InterPro" id="IPR018114">
    <property type="entry name" value="TRYPSIN_HIS"/>
</dbReference>
<dbReference type="PANTHER" id="PTHR24276:SF91">
    <property type="entry name" value="AT26814P-RELATED"/>
    <property type="match status" value="1"/>
</dbReference>
<dbReference type="InterPro" id="IPR009003">
    <property type="entry name" value="Peptidase_S1_PA"/>
</dbReference>
<evidence type="ECO:0000313" key="8">
    <source>
        <dbReference type="EMBL" id="CAD7089405.1"/>
    </source>
</evidence>
<dbReference type="SMART" id="SM00020">
    <property type="entry name" value="Tryp_SPc"/>
    <property type="match status" value="1"/>
</dbReference>
<evidence type="ECO:0000256" key="1">
    <source>
        <dbReference type="ARBA" id="ARBA00007664"/>
    </source>
</evidence>
<comment type="similarity">
    <text evidence="1">Belongs to the peptidase S1 family.</text>
</comment>
<dbReference type="CDD" id="cd00190">
    <property type="entry name" value="Tryp_SPc"/>
    <property type="match status" value="1"/>
</dbReference>
<evidence type="ECO:0000256" key="6">
    <source>
        <dbReference type="SAM" id="SignalP"/>
    </source>
</evidence>
<dbReference type="InParanoid" id="A0A7R8YYF7"/>
<keyword evidence="2" id="KW-0645">Protease</keyword>
<dbReference type="PRINTS" id="PR00722">
    <property type="entry name" value="CHYMOTRYPSIN"/>
</dbReference>
<evidence type="ECO:0000256" key="4">
    <source>
        <dbReference type="ARBA" id="ARBA00022825"/>
    </source>
</evidence>
<proteinExistence type="inferred from homology"/>
<keyword evidence="9" id="KW-1185">Reference proteome</keyword>
<reference evidence="8 9" key="1">
    <citation type="submission" date="2020-11" db="EMBL/GenBank/DDBJ databases">
        <authorList>
            <person name="Wallbank WR R."/>
            <person name="Pardo Diaz C."/>
            <person name="Kozak K."/>
            <person name="Martin S."/>
            <person name="Jiggins C."/>
            <person name="Moest M."/>
            <person name="Warren A I."/>
            <person name="Generalovic N T."/>
            <person name="Byers J.R.P. K."/>
            <person name="Montejo-Kovacevich G."/>
            <person name="Yen C E."/>
        </authorList>
    </citation>
    <scope>NUCLEOTIDE SEQUENCE [LARGE SCALE GENOMIC DNA]</scope>
</reference>
<evidence type="ECO:0000256" key="2">
    <source>
        <dbReference type="ARBA" id="ARBA00022670"/>
    </source>
</evidence>
<keyword evidence="4" id="KW-0720">Serine protease</keyword>
<keyword evidence="5" id="KW-1015">Disulfide bond</keyword>
<dbReference type="Gene3D" id="2.40.10.10">
    <property type="entry name" value="Trypsin-like serine proteases"/>
    <property type="match status" value="1"/>
</dbReference>
<dbReference type="GO" id="GO:0006508">
    <property type="term" value="P:proteolysis"/>
    <property type="evidence" value="ECO:0007669"/>
    <property type="project" value="UniProtKB-KW"/>
</dbReference>
<sequence>MLRILLVTIFFGVSSVCPVRVGDSRIVEGKEITIEDSPWVVSVQREGLHWCGGTIVSPDAILTAAHCVIGATTDMITVVIGKSDLKGEGGVSASVSKITQHPNFSSINLDNNIAILRLTNKLTYTDKIQPIPLASSEEDGPTGTPGTLSGWGARSEYTNNMDTLQSTTVTIQDFEICQEIYPYISTSVFCANDLETGNDACVGDYGGPLVARGKLIGVLAWIYECGNIQRPAVYSKISAYYNWIMSLIE</sequence>
<name>A0A7R8YYF7_HERIL</name>
<accession>A0A7R8YYF7</accession>
<organism evidence="8 9">
    <name type="scientific">Hermetia illucens</name>
    <name type="common">Black soldier fly</name>
    <dbReference type="NCBI Taxonomy" id="343691"/>
    <lineage>
        <taxon>Eukaryota</taxon>
        <taxon>Metazoa</taxon>
        <taxon>Ecdysozoa</taxon>
        <taxon>Arthropoda</taxon>
        <taxon>Hexapoda</taxon>
        <taxon>Insecta</taxon>
        <taxon>Pterygota</taxon>
        <taxon>Neoptera</taxon>
        <taxon>Endopterygota</taxon>
        <taxon>Diptera</taxon>
        <taxon>Brachycera</taxon>
        <taxon>Stratiomyomorpha</taxon>
        <taxon>Stratiomyidae</taxon>
        <taxon>Hermetiinae</taxon>
        <taxon>Hermetia</taxon>
    </lineage>
</organism>
<evidence type="ECO:0000259" key="7">
    <source>
        <dbReference type="PROSITE" id="PS50240"/>
    </source>
</evidence>
<dbReference type="InterPro" id="IPR001314">
    <property type="entry name" value="Peptidase_S1A"/>
</dbReference>
<dbReference type="OMA" id="YSYANDI"/>
<keyword evidence="6" id="KW-0732">Signal</keyword>
<feature type="chain" id="PRO_5030935428" description="Peptidase S1 domain-containing protein" evidence="6">
    <location>
        <begin position="19"/>
        <end position="249"/>
    </location>
</feature>
<dbReference type="PROSITE" id="PS50240">
    <property type="entry name" value="TRYPSIN_DOM"/>
    <property type="match status" value="1"/>
</dbReference>
<protein>
    <recommendedName>
        <fullName evidence="7">Peptidase S1 domain-containing protein</fullName>
    </recommendedName>
</protein>
<dbReference type="PROSITE" id="PS00134">
    <property type="entry name" value="TRYPSIN_HIS"/>
    <property type="match status" value="1"/>
</dbReference>
<dbReference type="EMBL" id="LR899012">
    <property type="protein sequence ID" value="CAD7089405.1"/>
    <property type="molecule type" value="Genomic_DNA"/>
</dbReference>
<dbReference type="InterPro" id="IPR043504">
    <property type="entry name" value="Peptidase_S1_PA_chymotrypsin"/>
</dbReference>
<dbReference type="Proteomes" id="UP000594454">
    <property type="component" value="Chromosome 4"/>
</dbReference>
<dbReference type="AlphaFoldDB" id="A0A7R8YYF7"/>
<dbReference type="Pfam" id="PF00089">
    <property type="entry name" value="Trypsin"/>
    <property type="match status" value="1"/>
</dbReference>
<evidence type="ECO:0000256" key="3">
    <source>
        <dbReference type="ARBA" id="ARBA00022801"/>
    </source>
</evidence>
<dbReference type="InterPro" id="IPR050430">
    <property type="entry name" value="Peptidase_S1"/>
</dbReference>
<evidence type="ECO:0000256" key="5">
    <source>
        <dbReference type="ARBA" id="ARBA00023157"/>
    </source>
</evidence>
<dbReference type="OrthoDB" id="10051896at2759"/>
<dbReference type="FunFam" id="2.40.10.10:FF:000073">
    <property type="entry name" value="Trypsin alpha"/>
    <property type="match status" value="1"/>
</dbReference>
<dbReference type="SUPFAM" id="SSF50494">
    <property type="entry name" value="Trypsin-like serine proteases"/>
    <property type="match status" value="1"/>
</dbReference>
<dbReference type="PANTHER" id="PTHR24276">
    <property type="entry name" value="POLYSERASE-RELATED"/>
    <property type="match status" value="1"/>
</dbReference>